<accession>A0A9N9DUM6</accession>
<keyword evidence="2" id="KW-1185">Reference proteome</keyword>
<sequence>KVPLYPPLPSPLSPPTVQEAIKLVEKLITKPRLARFPNGFIIYKNVYVKYRKENGHSIPMTKLSPMILHAWKSEPYHVKEAYTKISSEVKQLIQSNY</sequence>
<feature type="non-terminal residue" evidence="1">
    <location>
        <position position="1"/>
    </location>
</feature>
<dbReference type="InterPro" id="IPR036910">
    <property type="entry name" value="HMG_box_dom_sf"/>
</dbReference>
<dbReference type="EMBL" id="CAJVPV010010610">
    <property type="protein sequence ID" value="CAG8653106.1"/>
    <property type="molecule type" value="Genomic_DNA"/>
</dbReference>
<organism evidence="1 2">
    <name type="scientific">Acaulospora morrowiae</name>
    <dbReference type="NCBI Taxonomy" id="94023"/>
    <lineage>
        <taxon>Eukaryota</taxon>
        <taxon>Fungi</taxon>
        <taxon>Fungi incertae sedis</taxon>
        <taxon>Mucoromycota</taxon>
        <taxon>Glomeromycotina</taxon>
        <taxon>Glomeromycetes</taxon>
        <taxon>Diversisporales</taxon>
        <taxon>Acaulosporaceae</taxon>
        <taxon>Acaulospora</taxon>
    </lineage>
</organism>
<dbReference type="OrthoDB" id="2325316at2759"/>
<evidence type="ECO:0000313" key="1">
    <source>
        <dbReference type="EMBL" id="CAG8653106.1"/>
    </source>
</evidence>
<dbReference type="SUPFAM" id="SSF47095">
    <property type="entry name" value="HMG-box"/>
    <property type="match status" value="1"/>
</dbReference>
<gene>
    <name evidence="1" type="ORF">AMORRO_LOCUS10060</name>
</gene>
<dbReference type="AlphaFoldDB" id="A0A9N9DUM6"/>
<evidence type="ECO:0000313" key="2">
    <source>
        <dbReference type="Proteomes" id="UP000789342"/>
    </source>
</evidence>
<reference evidence="1" key="1">
    <citation type="submission" date="2021-06" db="EMBL/GenBank/DDBJ databases">
        <authorList>
            <person name="Kallberg Y."/>
            <person name="Tangrot J."/>
            <person name="Rosling A."/>
        </authorList>
    </citation>
    <scope>NUCLEOTIDE SEQUENCE</scope>
    <source>
        <strain evidence="1">CL551</strain>
    </source>
</reference>
<proteinExistence type="predicted"/>
<dbReference type="Proteomes" id="UP000789342">
    <property type="component" value="Unassembled WGS sequence"/>
</dbReference>
<name>A0A9N9DUM6_9GLOM</name>
<dbReference type="Gene3D" id="1.10.30.10">
    <property type="entry name" value="High mobility group box domain"/>
    <property type="match status" value="1"/>
</dbReference>
<protein>
    <submittedName>
        <fullName evidence="1">13000_t:CDS:1</fullName>
    </submittedName>
</protein>
<comment type="caution">
    <text evidence="1">The sequence shown here is derived from an EMBL/GenBank/DDBJ whole genome shotgun (WGS) entry which is preliminary data.</text>
</comment>